<dbReference type="EMBL" id="RMBX01000004">
    <property type="protein sequence ID" value="RPD41462.1"/>
    <property type="molecule type" value="Genomic_DNA"/>
</dbReference>
<reference evidence="2" key="1">
    <citation type="submission" date="2018-11" db="EMBL/GenBank/DDBJ databases">
        <title>Chitinophaga lutea sp.nov., isolate from arsenic contaminated soil.</title>
        <authorList>
            <person name="Zong Y."/>
        </authorList>
    </citation>
    <scope>NUCLEOTIDE SEQUENCE [LARGE SCALE GENOMIC DNA]</scope>
    <source>
        <strain evidence="2">YLT18</strain>
    </source>
</reference>
<keyword evidence="2" id="KW-1185">Reference proteome</keyword>
<accession>A0A3N4MC55</accession>
<gene>
    <name evidence="1" type="ORF">EG028_09080</name>
</gene>
<name>A0A3N4MC55_9BACT</name>
<dbReference type="AlphaFoldDB" id="A0A3N4MC55"/>
<dbReference type="Proteomes" id="UP000279089">
    <property type="component" value="Unassembled WGS sequence"/>
</dbReference>
<evidence type="ECO:0008006" key="3">
    <source>
        <dbReference type="Google" id="ProtNLM"/>
    </source>
</evidence>
<proteinExistence type="predicted"/>
<protein>
    <recommendedName>
        <fullName evidence="3">WWE domain-containing protein</fullName>
    </recommendedName>
</protein>
<organism evidence="1 2">
    <name type="scientific">Chitinophaga barathri</name>
    <dbReference type="NCBI Taxonomy" id="1647451"/>
    <lineage>
        <taxon>Bacteria</taxon>
        <taxon>Pseudomonadati</taxon>
        <taxon>Bacteroidota</taxon>
        <taxon>Chitinophagia</taxon>
        <taxon>Chitinophagales</taxon>
        <taxon>Chitinophagaceae</taxon>
        <taxon>Chitinophaga</taxon>
    </lineage>
</organism>
<comment type="caution">
    <text evidence="1">The sequence shown here is derived from an EMBL/GenBank/DDBJ whole genome shotgun (WGS) entry which is preliminary data.</text>
</comment>
<evidence type="ECO:0000313" key="1">
    <source>
        <dbReference type="EMBL" id="RPD41462.1"/>
    </source>
</evidence>
<sequence length="123" mass="14204">MLFISTSSFAAGAYEQPASATVTSSYDWMKSPSGTWEGKVDGKAHWYKLDKKGGLWQSTDGKKWTASKEGLWSDKSGRWLKIHDKKLVWSTDGKEWAEVPEWKWEGSDGKWYKFDTDWTLWVN</sequence>
<evidence type="ECO:0000313" key="2">
    <source>
        <dbReference type="Proteomes" id="UP000279089"/>
    </source>
</evidence>